<dbReference type="InterPro" id="IPR021709">
    <property type="entry name" value="DUF3292"/>
</dbReference>
<dbReference type="Pfam" id="PF11696">
    <property type="entry name" value="DUF3292"/>
    <property type="match status" value="1"/>
</dbReference>
<dbReference type="Proteomes" id="UP000077266">
    <property type="component" value="Unassembled WGS sequence"/>
</dbReference>
<feature type="transmembrane region" description="Helical" evidence="2">
    <location>
        <begin position="139"/>
        <end position="160"/>
    </location>
</feature>
<dbReference type="OrthoDB" id="1708389at2759"/>
<keyword evidence="2" id="KW-1133">Transmembrane helix</keyword>
<dbReference type="AlphaFoldDB" id="A0A165NUA1"/>
<accession>A0A165NUA1</accession>
<keyword evidence="4" id="KW-1185">Reference proteome</keyword>
<dbReference type="PANTHER" id="PTHR38694">
    <property type="entry name" value="CONSERVED EXPRESSED PROTEIN"/>
    <property type="match status" value="1"/>
</dbReference>
<protein>
    <submittedName>
        <fullName evidence="3">Uncharacterized protein</fullName>
    </submittedName>
</protein>
<evidence type="ECO:0000313" key="3">
    <source>
        <dbReference type="EMBL" id="KZW01231.1"/>
    </source>
</evidence>
<sequence>MSLTTTNDELPTDSHALANTADNEPALHEDEARDMGWNDRPENMAQPLIEGVANDEIWMLVRRFNKQLFHVKAVDNVPGNLDLHTANDEEFSPDKMRANIERLYMTVIVGLMAVAKHVARLRSWNEQRRTTAFCVVYFVAWFFDLLMPLLFVLLMTLILYHPSRSFLFPPMPLALVNTQTGHIQRPRAGTLGSENTLTGAPEKHPGEAVEQEASNFVTGFASIALSSASESRADADEGGVLENAVPDAGEIATVAVDAQQAAGGDPKHVRHDKTKAPMQEAMWQQTRPIMHALADACDTWERVGNALSPTPPFPKELPKYKVAGVVAPLFLVSLFVNSAMLVKGTTFGLGAFFFGWPLIWRGIAWLNTHYPNWQRLLEIRNTILSGVPTNAQLTITLLRIGEARKMPIPPPPVSTTPPSSEPPEHIDADDIPLDVTQAELDAATKPLPPSEDDDKPKKRKGSKMLGFLRATARTGVETVLGADRLKAVVGGEHARNRIGILPRHVHSPLGPVDFAARYKGDKGRLYVLTTSTTPCVAFAKGMSDGEDVKPMWSIAVEDVRELRKVGGLGWKAKLIVGWAMEREVADALQIVDREGKKWTLTAMQMRDELFNRLVAMGTQKWELC</sequence>
<evidence type="ECO:0000256" key="2">
    <source>
        <dbReference type="SAM" id="Phobius"/>
    </source>
</evidence>
<organism evidence="3 4">
    <name type="scientific">Exidia glandulosa HHB12029</name>
    <dbReference type="NCBI Taxonomy" id="1314781"/>
    <lineage>
        <taxon>Eukaryota</taxon>
        <taxon>Fungi</taxon>
        <taxon>Dikarya</taxon>
        <taxon>Basidiomycota</taxon>
        <taxon>Agaricomycotina</taxon>
        <taxon>Agaricomycetes</taxon>
        <taxon>Auriculariales</taxon>
        <taxon>Exidiaceae</taxon>
        <taxon>Exidia</taxon>
    </lineage>
</organism>
<feature type="compositionally biased region" description="Pro residues" evidence="1">
    <location>
        <begin position="407"/>
        <end position="421"/>
    </location>
</feature>
<keyword evidence="2" id="KW-0472">Membrane</keyword>
<dbReference type="PANTHER" id="PTHR38694:SF1">
    <property type="entry name" value="PEROXIN DOMAIN-CONTAINING PROTEIN"/>
    <property type="match status" value="1"/>
</dbReference>
<feature type="region of interest" description="Disordered" evidence="1">
    <location>
        <begin position="185"/>
        <end position="206"/>
    </location>
</feature>
<evidence type="ECO:0000313" key="4">
    <source>
        <dbReference type="Proteomes" id="UP000077266"/>
    </source>
</evidence>
<keyword evidence="2" id="KW-0812">Transmembrane</keyword>
<feature type="region of interest" description="Disordered" evidence="1">
    <location>
        <begin position="442"/>
        <end position="464"/>
    </location>
</feature>
<feature type="region of interest" description="Disordered" evidence="1">
    <location>
        <begin position="406"/>
        <end position="428"/>
    </location>
</feature>
<name>A0A165NUA1_EXIGL</name>
<dbReference type="STRING" id="1314781.A0A165NUA1"/>
<reference evidence="3 4" key="1">
    <citation type="journal article" date="2016" name="Mol. Biol. Evol.">
        <title>Comparative Genomics of Early-Diverging Mushroom-Forming Fungi Provides Insights into the Origins of Lignocellulose Decay Capabilities.</title>
        <authorList>
            <person name="Nagy L.G."/>
            <person name="Riley R."/>
            <person name="Tritt A."/>
            <person name="Adam C."/>
            <person name="Daum C."/>
            <person name="Floudas D."/>
            <person name="Sun H."/>
            <person name="Yadav J.S."/>
            <person name="Pangilinan J."/>
            <person name="Larsson K.H."/>
            <person name="Matsuura K."/>
            <person name="Barry K."/>
            <person name="Labutti K."/>
            <person name="Kuo R."/>
            <person name="Ohm R.A."/>
            <person name="Bhattacharya S.S."/>
            <person name="Shirouzu T."/>
            <person name="Yoshinaga Y."/>
            <person name="Martin F.M."/>
            <person name="Grigoriev I.V."/>
            <person name="Hibbett D.S."/>
        </authorList>
    </citation>
    <scope>NUCLEOTIDE SEQUENCE [LARGE SCALE GENOMIC DNA]</scope>
    <source>
        <strain evidence="3 4">HHB12029</strain>
    </source>
</reference>
<dbReference type="InParanoid" id="A0A165NUA1"/>
<gene>
    <name evidence="3" type="ORF">EXIGLDRAFT_666523</name>
</gene>
<proteinExistence type="predicted"/>
<feature type="region of interest" description="Disordered" evidence="1">
    <location>
        <begin position="1"/>
        <end position="28"/>
    </location>
</feature>
<dbReference type="EMBL" id="KV425895">
    <property type="protein sequence ID" value="KZW01231.1"/>
    <property type="molecule type" value="Genomic_DNA"/>
</dbReference>
<evidence type="ECO:0000256" key="1">
    <source>
        <dbReference type="SAM" id="MobiDB-lite"/>
    </source>
</evidence>